<dbReference type="GO" id="GO:0006355">
    <property type="term" value="P:regulation of DNA-templated transcription"/>
    <property type="evidence" value="ECO:0007669"/>
    <property type="project" value="InterPro"/>
</dbReference>
<dbReference type="InterPro" id="IPR035965">
    <property type="entry name" value="PAS-like_dom_sf"/>
</dbReference>
<evidence type="ECO:0000256" key="4">
    <source>
        <dbReference type="ARBA" id="ARBA00022679"/>
    </source>
</evidence>
<evidence type="ECO:0000259" key="11">
    <source>
        <dbReference type="PROSITE" id="PS50113"/>
    </source>
</evidence>
<evidence type="ECO:0000259" key="9">
    <source>
        <dbReference type="PROSITE" id="PS50109"/>
    </source>
</evidence>
<name>A0A6M3ZZM1_9BURK</name>
<dbReference type="InterPro" id="IPR004358">
    <property type="entry name" value="Sig_transdc_His_kin-like_C"/>
</dbReference>
<organism evidence="12 13">
    <name type="scientific">Herbaspirillum rubrisubalbicans Os34</name>
    <dbReference type="NCBI Taxonomy" id="1235827"/>
    <lineage>
        <taxon>Bacteria</taxon>
        <taxon>Pseudomonadati</taxon>
        <taxon>Pseudomonadota</taxon>
        <taxon>Betaproteobacteria</taxon>
        <taxon>Burkholderiales</taxon>
        <taxon>Oxalobacteraceae</taxon>
        <taxon>Herbaspirillum</taxon>
    </lineage>
</organism>
<dbReference type="SUPFAM" id="SSF47384">
    <property type="entry name" value="Homodimeric domain of signal transducing histidine kinase"/>
    <property type="match status" value="1"/>
</dbReference>
<reference evidence="12 13" key="1">
    <citation type="journal article" date="2012" name="J. Bacteriol.">
        <title>Genome sequence of the pathogenic Herbaspirillum seropedicae strain Os34, isolated from rice roots.</title>
        <authorList>
            <person name="Ye W."/>
            <person name="Ye S."/>
            <person name="Liu J."/>
            <person name="Chang S."/>
            <person name="Chen M."/>
            <person name="Zhu B."/>
            <person name="Guo L."/>
            <person name="An Q."/>
        </authorList>
    </citation>
    <scope>NUCLEOTIDE SEQUENCE [LARGE SCALE GENOMIC DNA]</scope>
    <source>
        <strain evidence="12 13">Os34</strain>
    </source>
</reference>
<keyword evidence="3" id="KW-0597">Phosphoprotein</keyword>
<dbReference type="Pfam" id="PF13188">
    <property type="entry name" value="PAS_8"/>
    <property type="match status" value="1"/>
</dbReference>
<dbReference type="Pfam" id="PF00989">
    <property type="entry name" value="PAS"/>
    <property type="match status" value="1"/>
</dbReference>
<dbReference type="InterPro" id="IPR000014">
    <property type="entry name" value="PAS"/>
</dbReference>
<dbReference type="PRINTS" id="PR00344">
    <property type="entry name" value="BCTRLSENSOR"/>
</dbReference>
<dbReference type="InterPro" id="IPR036890">
    <property type="entry name" value="HATPase_C_sf"/>
</dbReference>
<accession>A0A6M3ZZM1</accession>
<feature type="domain" description="PAC" evidence="11">
    <location>
        <begin position="217"/>
        <end position="268"/>
    </location>
</feature>
<dbReference type="NCBIfam" id="TIGR00229">
    <property type="entry name" value="sensory_box"/>
    <property type="match status" value="2"/>
</dbReference>
<dbReference type="PROSITE" id="PS50109">
    <property type="entry name" value="HIS_KIN"/>
    <property type="match status" value="1"/>
</dbReference>
<protein>
    <recommendedName>
        <fullName evidence="2">histidine kinase</fullName>
        <ecNumber evidence="2">2.7.13.3</ecNumber>
    </recommendedName>
</protein>
<dbReference type="GO" id="GO:0000155">
    <property type="term" value="F:phosphorelay sensor kinase activity"/>
    <property type="evidence" value="ECO:0007669"/>
    <property type="project" value="InterPro"/>
</dbReference>
<evidence type="ECO:0000256" key="3">
    <source>
        <dbReference type="ARBA" id="ARBA00022553"/>
    </source>
</evidence>
<dbReference type="SUPFAM" id="SSF55785">
    <property type="entry name" value="PYP-like sensor domain (PAS domain)"/>
    <property type="match status" value="2"/>
</dbReference>
<evidence type="ECO:0000256" key="8">
    <source>
        <dbReference type="ARBA" id="ARBA00023012"/>
    </source>
</evidence>
<feature type="domain" description="PAS" evidence="10">
    <location>
        <begin position="17"/>
        <end position="61"/>
    </location>
</feature>
<dbReference type="RefSeq" id="WP_017454987.1">
    <property type="nucleotide sequence ID" value="NZ_CP008956.1"/>
</dbReference>
<dbReference type="InterPro" id="IPR036097">
    <property type="entry name" value="HisK_dim/P_sf"/>
</dbReference>
<dbReference type="Gene3D" id="3.30.565.10">
    <property type="entry name" value="Histidine kinase-like ATPase, C-terminal domain"/>
    <property type="match status" value="1"/>
</dbReference>
<dbReference type="AlphaFoldDB" id="A0A6M3ZZM1"/>
<evidence type="ECO:0000256" key="1">
    <source>
        <dbReference type="ARBA" id="ARBA00000085"/>
    </source>
</evidence>
<dbReference type="CDD" id="cd00082">
    <property type="entry name" value="HisKA"/>
    <property type="match status" value="1"/>
</dbReference>
<dbReference type="EC" id="2.7.13.3" evidence="2"/>
<evidence type="ECO:0000259" key="10">
    <source>
        <dbReference type="PROSITE" id="PS50112"/>
    </source>
</evidence>
<evidence type="ECO:0000256" key="7">
    <source>
        <dbReference type="ARBA" id="ARBA00022840"/>
    </source>
</evidence>
<evidence type="ECO:0000313" key="12">
    <source>
        <dbReference type="EMBL" id="QJQ03876.1"/>
    </source>
</evidence>
<dbReference type="GO" id="GO:0005524">
    <property type="term" value="F:ATP binding"/>
    <property type="evidence" value="ECO:0007669"/>
    <property type="project" value="UniProtKB-KW"/>
</dbReference>
<gene>
    <name evidence="12" type="ORF">C798_06635</name>
</gene>
<dbReference type="SMART" id="SM00091">
    <property type="entry name" value="PAS"/>
    <property type="match status" value="2"/>
</dbReference>
<keyword evidence="7" id="KW-0067">ATP-binding</keyword>
<dbReference type="InterPro" id="IPR013767">
    <property type="entry name" value="PAS_fold"/>
</dbReference>
<dbReference type="InterPro" id="IPR000700">
    <property type="entry name" value="PAS-assoc_C"/>
</dbReference>
<dbReference type="Proteomes" id="UP000501648">
    <property type="component" value="Chromosome"/>
</dbReference>
<evidence type="ECO:0000313" key="13">
    <source>
        <dbReference type="Proteomes" id="UP000501648"/>
    </source>
</evidence>
<keyword evidence="6 12" id="KW-0418">Kinase</keyword>
<dbReference type="CDD" id="cd00130">
    <property type="entry name" value="PAS"/>
    <property type="match status" value="2"/>
</dbReference>
<evidence type="ECO:0000256" key="2">
    <source>
        <dbReference type="ARBA" id="ARBA00012438"/>
    </source>
</evidence>
<keyword evidence="8" id="KW-0902">Two-component regulatory system</keyword>
<feature type="domain" description="Histidine kinase" evidence="9">
    <location>
        <begin position="288"/>
        <end position="522"/>
    </location>
</feature>
<dbReference type="InterPro" id="IPR003594">
    <property type="entry name" value="HATPase_dom"/>
</dbReference>
<sequence>MPEQPAAMPEDDAIRFGLDDFRRMMDALPMCIILHDAQTKSILWANPSACQVLGFTLEELLPLKAPDMSRQSHEYRREIGRKWLHDAVLHGSNMVEWCYRAKNGDEILSEAVATLVPLSERDVIMVQFRDIAREEQIRREMKKLESRLKEFMQDSDEGVAVLRADGGIEYLSDAGRKLLGVRPGQNPPKNFVEQCLPEARDELLELLTLALPDAISFPLRYQILRKDGLVRWHHAVCRYIEIENDLKGHLLHFHDITDQVEAEEARRRDQASLEYLARHNAMGEMATAIAHELSQPLAAIRNFLEGSVLRLQQSEALREQAGQIVWGLESAGRQVDHAAAIIKSVREYVVRLEQSEGLIDLNAVLQDVRWFIEMKAAEGKAHLHFLPCAEPLVVSCEKVLIGQVILNLAFNAIEEMMDFPEGARHVRITTRRAGDHALLSVADEGRGIDAGHRERLFDGFFSSKVSGNGIGLALCKNIIARHRGDIWAQPGEAIHEAAVALKDAAASQTRGTRFCFTLPLAERHN</sequence>
<dbReference type="EMBL" id="CP008956">
    <property type="protein sequence ID" value="QJQ03876.1"/>
    <property type="molecule type" value="Genomic_DNA"/>
</dbReference>
<dbReference type="InterPro" id="IPR003661">
    <property type="entry name" value="HisK_dim/P_dom"/>
</dbReference>
<dbReference type="SMART" id="SM00387">
    <property type="entry name" value="HATPase_c"/>
    <property type="match status" value="1"/>
</dbReference>
<dbReference type="Gene3D" id="1.10.287.130">
    <property type="match status" value="1"/>
</dbReference>
<dbReference type="Gene3D" id="3.30.450.20">
    <property type="entry name" value="PAS domain"/>
    <property type="match status" value="2"/>
</dbReference>
<proteinExistence type="predicted"/>
<keyword evidence="4" id="KW-0808">Transferase</keyword>
<feature type="domain" description="PAS" evidence="10">
    <location>
        <begin position="144"/>
        <end position="214"/>
    </location>
</feature>
<dbReference type="PANTHER" id="PTHR43065">
    <property type="entry name" value="SENSOR HISTIDINE KINASE"/>
    <property type="match status" value="1"/>
</dbReference>
<evidence type="ECO:0000256" key="6">
    <source>
        <dbReference type="ARBA" id="ARBA00022777"/>
    </source>
</evidence>
<dbReference type="InterPro" id="IPR005467">
    <property type="entry name" value="His_kinase_dom"/>
</dbReference>
<dbReference type="PANTHER" id="PTHR43065:SF10">
    <property type="entry name" value="PEROXIDE STRESS-ACTIVATED HISTIDINE KINASE MAK3"/>
    <property type="match status" value="1"/>
</dbReference>
<keyword evidence="5" id="KW-0547">Nucleotide-binding</keyword>
<dbReference type="Pfam" id="PF02518">
    <property type="entry name" value="HATPase_c"/>
    <property type="match status" value="1"/>
</dbReference>
<dbReference type="PROSITE" id="PS50112">
    <property type="entry name" value="PAS"/>
    <property type="match status" value="2"/>
</dbReference>
<comment type="catalytic activity">
    <reaction evidence="1">
        <text>ATP + protein L-histidine = ADP + protein N-phospho-L-histidine.</text>
        <dbReference type="EC" id="2.7.13.3"/>
    </reaction>
</comment>
<dbReference type="SUPFAM" id="SSF55874">
    <property type="entry name" value="ATPase domain of HSP90 chaperone/DNA topoisomerase II/histidine kinase"/>
    <property type="match status" value="1"/>
</dbReference>
<dbReference type="PROSITE" id="PS50113">
    <property type="entry name" value="PAC"/>
    <property type="match status" value="1"/>
</dbReference>
<evidence type="ECO:0000256" key="5">
    <source>
        <dbReference type="ARBA" id="ARBA00022741"/>
    </source>
</evidence>